<proteinExistence type="predicted"/>
<feature type="region of interest" description="Disordered" evidence="1">
    <location>
        <begin position="214"/>
        <end position="250"/>
    </location>
</feature>
<reference evidence="2" key="1">
    <citation type="submission" date="2022-08" db="UniProtKB">
        <authorList>
            <consortium name="EnsemblMetazoa"/>
        </authorList>
    </citation>
    <scope>IDENTIFICATION</scope>
    <source>
        <strain evidence="2">05x7-T-G4-1.051#20</strain>
    </source>
</reference>
<accession>A0A8W8IES1</accession>
<dbReference type="Proteomes" id="UP000005408">
    <property type="component" value="Unassembled WGS sequence"/>
</dbReference>
<dbReference type="OrthoDB" id="6152990at2759"/>
<name>A0A8W8IES1_MAGGI</name>
<protein>
    <submittedName>
        <fullName evidence="2">Uncharacterized protein</fullName>
    </submittedName>
</protein>
<keyword evidence="3" id="KW-1185">Reference proteome</keyword>
<organism evidence="2 3">
    <name type="scientific">Magallana gigas</name>
    <name type="common">Pacific oyster</name>
    <name type="synonym">Crassostrea gigas</name>
    <dbReference type="NCBI Taxonomy" id="29159"/>
    <lineage>
        <taxon>Eukaryota</taxon>
        <taxon>Metazoa</taxon>
        <taxon>Spiralia</taxon>
        <taxon>Lophotrochozoa</taxon>
        <taxon>Mollusca</taxon>
        <taxon>Bivalvia</taxon>
        <taxon>Autobranchia</taxon>
        <taxon>Pteriomorphia</taxon>
        <taxon>Ostreida</taxon>
        <taxon>Ostreoidea</taxon>
        <taxon>Ostreidae</taxon>
        <taxon>Magallana</taxon>
    </lineage>
</organism>
<evidence type="ECO:0000313" key="3">
    <source>
        <dbReference type="Proteomes" id="UP000005408"/>
    </source>
</evidence>
<evidence type="ECO:0000313" key="2">
    <source>
        <dbReference type="EnsemblMetazoa" id="G13623.2:cds"/>
    </source>
</evidence>
<dbReference type="EnsemblMetazoa" id="G13623.1">
    <property type="protein sequence ID" value="G13623.1:cds"/>
    <property type="gene ID" value="G13623"/>
</dbReference>
<evidence type="ECO:0000256" key="1">
    <source>
        <dbReference type="SAM" id="MobiDB-lite"/>
    </source>
</evidence>
<dbReference type="EnsemblMetazoa" id="G13623.2">
    <property type="protein sequence ID" value="G13623.2:cds"/>
    <property type="gene ID" value="G13623"/>
</dbReference>
<dbReference type="AlphaFoldDB" id="A0A8W8IES1"/>
<sequence length="393" mass="44342">MAGQTTDTNLGPVINILKYMPETFRFAMLRLGKDCNADGSYSFMDAKCSVSVIRDERKVMMVRNFKKVFKRGIDLMNELKSGDMNSFKNMEKNYKAAIIVLAKFLEEKEKHEKSLNNVLNRKQNEGDDSCQNTELTVALAEHLLGRLAPRQSYIIDSRAKRNGRCSCGEKHCVKDPTYGSTGIGHEEVWHGHVDIIFSSHEGVEPESTGCAVRPLVTDSETRTNDAEEMEDESDGLPSGNTVDEDKQSTIGAEDQSVAETIVFSLIQRIHHPDLKTHLIPYIVISSCDFRILMYDADNDVFLCSMLLPLLQDNCLHITSVLILWMALHYRIFCSGIDIDPKEIDRVQSKFRNIVGEKWEIYSKSLKLGAANFPVVSKNTFPSNEDILLGTELF</sequence>